<evidence type="ECO:0000256" key="5">
    <source>
        <dbReference type="ARBA" id="ARBA00022807"/>
    </source>
</evidence>
<dbReference type="InterPro" id="IPR013201">
    <property type="entry name" value="Prot_inhib_I29"/>
</dbReference>
<evidence type="ECO:0000256" key="3">
    <source>
        <dbReference type="ARBA" id="ARBA00022729"/>
    </source>
</evidence>
<dbReference type="GO" id="GO:0008234">
    <property type="term" value="F:cysteine-type peptidase activity"/>
    <property type="evidence" value="ECO:0007669"/>
    <property type="project" value="UniProtKB-KW"/>
</dbReference>
<dbReference type="SUPFAM" id="SSF54001">
    <property type="entry name" value="Cysteine proteinases"/>
    <property type="match status" value="1"/>
</dbReference>
<evidence type="ECO:0000256" key="2">
    <source>
        <dbReference type="ARBA" id="ARBA00022670"/>
    </source>
</evidence>
<dbReference type="InterPro" id="IPR000169">
    <property type="entry name" value="Pept_cys_AS"/>
</dbReference>
<evidence type="ECO:0000259" key="9">
    <source>
        <dbReference type="SMART" id="SM00848"/>
    </source>
</evidence>
<feature type="domain" description="Peptidase C1A papain C-terminal" evidence="8">
    <location>
        <begin position="165"/>
        <end position="388"/>
    </location>
</feature>
<keyword evidence="2" id="KW-0645">Protease</keyword>
<keyword evidence="11" id="KW-1185">Reference proteome</keyword>
<protein>
    <submittedName>
        <fullName evidence="10">Uncharacterized protein</fullName>
    </submittedName>
</protein>
<dbReference type="Gene3D" id="3.90.70.10">
    <property type="entry name" value="Cysteine proteinases"/>
    <property type="match status" value="1"/>
</dbReference>
<dbReference type="SMART" id="SM00848">
    <property type="entry name" value="Inhibitor_I29"/>
    <property type="match status" value="1"/>
</dbReference>
<gene>
    <name evidence="10" type="ORF">WN944_028347</name>
</gene>
<accession>A0AAP0QDU9</accession>
<evidence type="ECO:0000256" key="4">
    <source>
        <dbReference type="ARBA" id="ARBA00022801"/>
    </source>
</evidence>
<evidence type="ECO:0000256" key="7">
    <source>
        <dbReference type="SAM" id="SignalP"/>
    </source>
</evidence>
<proteinExistence type="inferred from homology"/>
<sequence length="393" mass="43427">MKMLSSNCKLLLRLSLCVSLLMIICIRCSSSRTLQGHEYDGEFSIVGYSPGVLTSTDKLVELFESWMLKRGKSYESTEEKLHRFEIFKDNLKHIDARNRELQITSSYWLGLNEFSDMSHEEFKNKYLTGLNPDDDEFRRRSHHYSSSRSSGSSSDHFLYKNVEDLPQSVDWRKKGAVTHVKNQNPCGGCWAFSAVAAVEGINQIVTGNLTALSEQELLSCDTNNFGCEGGLLFYAFEYIASNGIHTEEDYPFVGDQPDQANSSCKLIDKAAAAEVVTISGYQNVPENDEGSLLKALANQPVSVGIEASSKDFQHYSGGIFDGSCGTYPNHAVTAVGYGSSSSPEAVDYIIVKNSWGPKWGEGGYIRIKRNTGLPGGLCAINKLASFPIKFKTT</sequence>
<keyword evidence="5" id="KW-0788">Thiol protease</keyword>
<comment type="similarity">
    <text evidence="1">Belongs to the peptidase C1 family.</text>
</comment>
<keyword evidence="6" id="KW-1015">Disulfide bond</keyword>
<dbReference type="GO" id="GO:0006508">
    <property type="term" value="P:proteolysis"/>
    <property type="evidence" value="ECO:0007669"/>
    <property type="project" value="UniProtKB-KW"/>
</dbReference>
<comment type="caution">
    <text evidence="10">The sequence shown here is derived from an EMBL/GenBank/DDBJ whole genome shotgun (WGS) entry which is preliminary data.</text>
</comment>
<evidence type="ECO:0000256" key="1">
    <source>
        <dbReference type="ARBA" id="ARBA00008455"/>
    </source>
</evidence>
<evidence type="ECO:0000313" key="11">
    <source>
        <dbReference type="Proteomes" id="UP001428341"/>
    </source>
</evidence>
<evidence type="ECO:0000256" key="6">
    <source>
        <dbReference type="ARBA" id="ARBA00023157"/>
    </source>
</evidence>
<evidence type="ECO:0000313" key="10">
    <source>
        <dbReference type="EMBL" id="KAK9176331.1"/>
    </source>
</evidence>
<dbReference type="PRINTS" id="PR00705">
    <property type="entry name" value="PAPAIN"/>
</dbReference>
<dbReference type="InterPro" id="IPR039417">
    <property type="entry name" value="Peptidase_C1A_papain-like"/>
</dbReference>
<dbReference type="Proteomes" id="UP001428341">
    <property type="component" value="Unassembled WGS sequence"/>
</dbReference>
<dbReference type="Pfam" id="PF00112">
    <property type="entry name" value="Peptidase_C1"/>
    <property type="match status" value="1"/>
</dbReference>
<dbReference type="InterPro" id="IPR025661">
    <property type="entry name" value="Pept_asp_AS"/>
</dbReference>
<dbReference type="FunFam" id="3.90.70.10:FF:000067">
    <property type="entry name" value="Senescence-specific cysteine protease"/>
    <property type="match status" value="1"/>
</dbReference>
<dbReference type="PROSITE" id="PS00139">
    <property type="entry name" value="THIOL_PROTEASE_CYS"/>
    <property type="match status" value="1"/>
</dbReference>
<evidence type="ECO:0000259" key="8">
    <source>
        <dbReference type="SMART" id="SM00645"/>
    </source>
</evidence>
<organism evidence="10 11">
    <name type="scientific">Citrus x changshan-huyou</name>
    <dbReference type="NCBI Taxonomy" id="2935761"/>
    <lineage>
        <taxon>Eukaryota</taxon>
        <taxon>Viridiplantae</taxon>
        <taxon>Streptophyta</taxon>
        <taxon>Embryophyta</taxon>
        <taxon>Tracheophyta</taxon>
        <taxon>Spermatophyta</taxon>
        <taxon>Magnoliopsida</taxon>
        <taxon>eudicotyledons</taxon>
        <taxon>Gunneridae</taxon>
        <taxon>Pentapetalae</taxon>
        <taxon>rosids</taxon>
        <taxon>malvids</taxon>
        <taxon>Sapindales</taxon>
        <taxon>Rutaceae</taxon>
        <taxon>Aurantioideae</taxon>
        <taxon>Citrus</taxon>
    </lineage>
</organism>
<feature type="signal peptide" evidence="7">
    <location>
        <begin position="1"/>
        <end position="31"/>
    </location>
</feature>
<name>A0AAP0QDU9_9ROSI</name>
<keyword evidence="4" id="KW-0378">Hydrolase</keyword>
<dbReference type="CDD" id="cd02248">
    <property type="entry name" value="Peptidase_C1A"/>
    <property type="match status" value="1"/>
</dbReference>
<dbReference type="AlphaFoldDB" id="A0AAP0QDU9"/>
<dbReference type="PANTHER" id="PTHR12411">
    <property type="entry name" value="CYSTEINE PROTEASE FAMILY C1-RELATED"/>
    <property type="match status" value="1"/>
</dbReference>
<dbReference type="Pfam" id="PF08246">
    <property type="entry name" value="Inhibitor_I29"/>
    <property type="match status" value="1"/>
</dbReference>
<dbReference type="EMBL" id="JBCGBO010000025">
    <property type="protein sequence ID" value="KAK9176331.1"/>
    <property type="molecule type" value="Genomic_DNA"/>
</dbReference>
<feature type="chain" id="PRO_5043024031" evidence="7">
    <location>
        <begin position="32"/>
        <end position="393"/>
    </location>
</feature>
<reference evidence="10 11" key="1">
    <citation type="submission" date="2024-05" db="EMBL/GenBank/DDBJ databases">
        <title>Haplotype-resolved chromosome-level genome assembly of Huyou (Citrus changshanensis).</title>
        <authorList>
            <person name="Miao C."/>
            <person name="Chen W."/>
            <person name="Wu Y."/>
            <person name="Wang L."/>
            <person name="Zhao S."/>
            <person name="Grierson D."/>
            <person name="Xu C."/>
            <person name="Chen K."/>
        </authorList>
    </citation>
    <scope>NUCLEOTIDE SEQUENCE [LARGE SCALE GENOMIC DNA]</scope>
    <source>
        <strain evidence="10">01-14</strain>
        <tissue evidence="10">Leaf</tissue>
    </source>
</reference>
<keyword evidence="3 7" id="KW-0732">Signal</keyword>
<feature type="domain" description="Cathepsin propeptide inhibitor" evidence="9">
    <location>
        <begin position="63"/>
        <end position="122"/>
    </location>
</feature>
<dbReference type="PROSITE" id="PS00640">
    <property type="entry name" value="THIOL_PROTEASE_ASN"/>
    <property type="match status" value="1"/>
</dbReference>
<dbReference type="InterPro" id="IPR000668">
    <property type="entry name" value="Peptidase_C1A_C"/>
</dbReference>
<dbReference type="SMART" id="SM00645">
    <property type="entry name" value="Pept_C1"/>
    <property type="match status" value="1"/>
</dbReference>
<dbReference type="InterPro" id="IPR038765">
    <property type="entry name" value="Papain-like_cys_pep_sf"/>
</dbReference>
<dbReference type="InterPro" id="IPR013128">
    <property type="entry name" value="Peptidase_C1A"/>
</dbReference>